<dbReference type="PANTHER" id="PTHR38340:SF1">
    <property type="entry name" value="S-LAYER PROTEIN"/>
    <property type="match status" value="1"/>
</dbReference>
<dbReference type="Gene3D" id="2.150.10.10">
    <property type="entry name" value="Serralysin-like metalloprotease, C-terminal"/>
    <property type="match status" value="1"/>
</dbReference>
<evidence type="ECO:0000256" key="2">
    <source>
        <dbReference type="ARBA" id="ARBA00022525"/>
    </source>
</evidence>
<accession>A0A918TGA7</accession>
<dbReference type="InterPro" id="IPR001343">
    <property type="entry name" value="Hemolysn_Ca-bd"/>
</dbReference>
<comment type="subcellular location">
    <subcellularLocation>
        <location evidence="1">Secreted</location>
    </subcellularLocation>
</comment>
<sequence length="261" mass="27931">MAKFRTYDRYVMHEVNFRQDYLDAESFTVGRKGYSAAPLDQYYEDALTLNYGGTYKLRDVYYGDNITTSGGAITGGTLGAMVSYFNDGSLKYSAALTGANFSAVAFYNAMKTSGTGDDHQVLTSIYRGNDQVILSRYADYFDAKAGADLLNGGDGNDTLLGNSGNDTLKGGAGNDWIAGGSGNDRVVGGGGADRFVFTNNGDRDTISGWQDGSDKIEIQGYDGNITKKQVGADTHLTFGSTKIVLLNTDSDVIGSSDFIFN</sequence>
<dbReference type="SUPFAM" id="SSF51120">
    <property type="entry name" value="beta-Roll"/>
    <property type="match status" value="1"/>
</dbReference>
<dbReference type="RefSeq" id="WP_189409733.1">
    <property type="nucleotide sequence ID" value="NZ_BMYJ01000001.1"/>
</dbReference>
<comment type="caution">
    <text evidence="3">The sequence shown here is derived from an EMBL/GenBank/DDBJ whole genome shotgun (WGS) entry which is preliminary data.</text>
</comment>
<dbReference type="Pfam" id="PF00353">
    <property type="entry name" value="HemolysinCabind"/>
    <property type="match status" value="2"/>
</dbReference>
<dbReference type="PRINTS" id="PR00313">
    <property type="entry name" value="CABNDNGRPT"/>
</dbReference>
<dbReference type="InterPro" id="IPR018511">
    <property type="entry name" value="Hemolysin-typ_Ca-bd_CS"/>
</dbReference>
<dbReference type="GO" id="GO:0005576">
    <property type="term" value="C:extracellular region"/>
    <property type="evidence" value="ECO:0007669"/>
    <property type="project" value="UniProtKB-SubCell"/>
</dbReference>
<keyword evidence="4" id="KW-1185">Reference proteome</keyword>
<evidence type="ECO:0000313" key="3">
    <source>
        <dbReference type="EMBL" id="GHC45157.1"/>
    </source>
</evidence>
<evidence type="ECO:0000313" key="4">
    <source>
        <dbReference type="Proteomes" id="UP000638981"/>
    </source>
</evidence>
<dbReference type="InterPro" id="IPR011049">
    <property type="entry name" value="Serralysin-like_metalloprot_C"/>
</dbReference>
<dbReference type="AlphaFoldDB" id="A0A918TGA7"/>
<reference evidence="3" key="1">
    <citation type="journal article" date="2014" name="Int. J. Syst. Evol. Microbiol.">
        <title>Complete genome sequence of Corynebacterium casei LMG S-19264T (=DSM 44701T), isolated from a smear-ripened cheese.</title>
        <authorList>
            <consortium name="US DOE Joint Genome Institute (JGI-PGF)"/>
            <person name="Walter F."/>
            <person name="Albersmeier A."/>
            <person name="Kalinowski J."/>
            <person name="Ruckert C."/>
        </authorList>
    </citation>
    <scope>NUCLEOTIDE SEQUENCE</scope>
    <source>
        <strain evidence="3">KCTC 23310</strain>
    </source>
</reference>
<keyword evidence="2" id="KW-0964">Secreted</keyword>
<protein>
    <recommendedName>
        <fullName evidence="5">Calcium-binding protein</fullName>
    </recommendedName>
</protein>
<reference evidence="3" key="2">
    <citation type="submission" date="2020-09" db="EMBL/GenBank/DDBJ databases">
        <authorList>
            <person name="Sun Q."/>
            <person name="Kim S."/>
        </authorList>
    </citation>
    <scope>NUCLEOTIDE SEQUENCE</scope>
    <source>
        <strain evidence="3">KCTC 23310</strain>
    </source>
</reference>
<dbReference type="GO" id="GO:0005509">
    <property type="term" value="F:calcium ion binding"/>
    <property type="evidence" value="ECO:0007669"/>
    <property type="project" value="InterPro"/>
</dbReference>
<evidence type="ECO:0000256" key="1">
    <source>
        <dbReference type="ARBA" id="ARBA00004613"/>
    </source>
</evidence>
<dbReference type="EMBL" id="BMYJ01000001">
    <property type="protein sequence ID" value="GHC45157.1"/>
    <property type="molecule type" value="Genomic_DNA"/>
</dbReference>
<dbReference type="PROSITE" id="PS00330">
    <property type="entry name" value="HEMOLYSIN_CALCIUM"/>
    <property type="match status" value="2"/>
</dbReference>
<gene>
    <name evidence="3" type="ORF">GCM10007315_03130</name>
</gene>
<dbReference type="Proteomes" id="UP000638981">
    <property type="component" value="Unassembled WGS sequence"/>
</dbReference>
<organism evidence="3 4">
    <name type="scientific">Neogemmobacter tilapiae</name>
    <dbReference type="NCBI Taxonomy" id="875041"/>
    <lineage>
        <taxon>Bacteria</taxon>
        <taxon>Pseudomonadati</taxon>
        <taxon>Pseudomonadota</taxon>
        <taxon>Alphaproteobacteria</taxon>
        <taxon>Rhodobacterales</taxon>
        <taxon>Paracoccaceae</taxon>
        <taxon>Neogemmobacter</taxon>
    </lineage>
</organism>
<proteinExistence type="predicted"/>
<dbReference type="PANTHER" id="PTHR38340">
    <property type="entry name" value="S-LAYER PROTEIN"/>
    <property type="match status" value="1"/>
</dbReference>
<name>A0A918TGA7_9RHOB</name>
<dbReference type="InterPro" id="IPR050557">
    <property type="entry name" value="RTX_toxin/Mannuronan_C5-epim"/>
</dbReference>
<evidence type="ECO:0008006" key="5">
    <source>
        <dbReference type="Google" id="ProtNLM"/>
    </source>
</evidence>